<dbReference type="Proteomes" id="UP001175226">
    <property type="component" value="Unassembled WGS sequence"/>
</dbReference>
<dbReference type="AlphaFoldDB" id="A0AA39JMM5"/>
<proteinExistence type="predicted"/>
<protein>
    <submittedName>
        <fullName evidence="1">Uncharacterized protein</fullName>
    </submittedName>
</protein>
<gene>
    <name evidence="1" type="ORF">EV421DRAFT_1734746</name>
</gene>
<name>A0AA39JMM5_9AGAR</name>
<evidence type="ECO:0000313" key="2">
    <source>
        <dbReference type="Proteomes" id="UP001175226"/>
    </source>
</evidence>
<accession>A0AA39JMM5</accession>
<comment type="caution">
    <text evidence="1">The sequence shown here is derived from an EMBL/GenBank/DDBJ whole genome shotgun (WGS) entry which is preliminary data.</text>
</comment>
<sequence>MAFMPMPTASQPLSTIALSLAVWPTSKRRPRRRSPVVNLYRTAAAVTNNREHFVGGGQGIVSSYSTTAGTPTAIPISSPSTSALMHSQPDSTQPEAGVVVAHHLPGYASDGSAPNGTFDYHPNAVYDATPEAGAWAQSYA</sequence>
<keyword evidence="2" id="KW-1185">Reference proteome</keyword>
<reference evidence="1" key="1">
    <citation type="submission" date="2023-06" db="EMBL/GenBank/DDBJ databases">
        <authorList>
            <consortium name="Lawrence Berkeley National Laboratory"/>
            <person name="Ahrendt S."/>
            <person name="Sahu N."/>
            <person name="Indic B."/>
            <person name="Wong-Bajracharya J."/>
            <person name="Merenyi Z."/>
            <person name="Ke H.-M."/>
            <person name="Monk M."/>
            <person name="Kocsube S."/>
            <person name="Drula E."/>
            <person name="Lipzen A."/>
            <person name="Balint B."/>
            <person name="Henrissat B."/>
            <person name="Andreopoulos B."/>
            <person name="Martin F.M."/>
            <person name="Harder C.B."/>
            <person name="Rigling D."/>
            <person name="Ford K.L."/>
            <person name="Foster G.D."/>
            <person name="Pangilinan J."/>
            <person name="Papanicolaou A."/>
            <person name="Barry K."/>
            <person name="LaButti K."/>
            <person name="Viragh M."/>
            <person name="Koriabine M."/>
            <person name="Yan M."/>
            <person name="Riley R."/>
            <person name="Champramary S."/>
            <person name="Plett K.L."/>
            <person name="Tsai I.J."/>
            <person name="Slot J."/>
            <person name="Sipos G."/>
            <person name="Plett J."/>
            <person name="Nagy L.G."/>
            <person name="Grigoriev I.V."/>
        </authorList>
    </citation>
    <scope>NUCLEOTIDE SEQUENCE</scope>
    <source>
        <strain evidence="1">FPL87.14</strain>
    </source>
</reference>
<dbReference type="EMBL" id="JAUEPT010000016">
    <property type="protein sequence ID" value="KAK0445555.1"/>
    <property type="molecule type" value="Genomic_DNA"/>
</dbReference>
<organism evidence="1 2">
    <name type="scientific">Armillaria borealis</name>
    <dbReference type="NCBI Taxonomy" id="47425"/>
    <lineage>
        <taxon>Eukaryota</taxon>
        <taxon>Fungi</taxon>
        <taxon>Dikarya</taxon>
        <taxon>Basidiomycota</taxon>
        <taxon>Agaricomycotina</taxon>
        <taxon>Agaricomycetes</taxon>
        <taxon>Agaricomycetidae</taxon>
        <taxon>Agaricales</taxon>
        <taxon>Marasmiineae</taxon>
        <taxon>Physalacriaceae</taxon>
        <taxon>Armillaria</taxon>
    </lineage>
</organism>
<evidence type="ECO:0000313" key="1">
    <source>
        <dbReference type="EMBL" id="KAK0445555.1"/>
    </source>
</evidence>